<feature type="region of interest" description="Disordered" evidence="1">
    <location>
        <begin position="248"/>
        <end position="268"/>
    </location>
</feature>
<feature type="region of interest" description="Disordered" evidence="1">
    <location>
        <begin position="60"/>
        <end position="81"/>
    </location>
</feature>
<name>A0A2W2E7F7_9ACTN</name>
<feature type="compositionally biased region" description="Pro residues" evidence="1">
    <location>
        <begin position="25"/>
        <end position="34"/>
    </location>
</feature>
<feature type="compositionally biased region" description="Gly residues" evidence="1">
    <location>
        <begin position="131"/>
        <end position="142"/>
    </location>
</feature>
<comment type="caution">
    <text evidence="3">The sequence shown here is derived from an EMBL/GenBank/DDBJ whole genome shotgun (WGS) entry which is preliminary data.</text>
</comment>
<feature type="region of interest" description="Disordered" evidence="1">
    <location>
        <begin position="1"/>
        <end position="36"/>
    </location>
</feature>
<dbReference type="Proteomes" id="UP000248924">
    <property type="component" value="Unassembled WGS sequence"/>
</dbReference>
<evidence type="ECO:0000256" key="2">
    <source>
        <dbReference type="SAM" id="Phobius"/>
    </source>
</evidence>
<feature type="compositionally biased region" description="Pro residues" evidence="1">
    <location>
        <begin position="112"/>
        <end position="121"/>
    </location>
</feature>
<feature type="compositionally biased region" description="Low complexity" evidence="1">
    <location>
        <begin position="165"/>
        <end position="177"/>
    </location>
</feature>
<evidence type="ECO:0000313" key="4">
    <source>
        <dbReference type="Proteomes" id="UP000248924"/>
    </source>
</evidence>
<feature type="transmembrane region" description="Helical" evidence="2">
    <location>
        <begin position="86"/>
        <end position="108"/>
    </location>
</feature>
<keyword evidence="4" id="KW-1185">Reference proteome</keyword>
<keyword evidence="2" id="KW-0472">Membrane</keyword>
<dbReference type="AlphaFoldDB" id="A0A2W2E7F7"/>
<dbReference type="RefSeq" id="WP_111214158.1">
    <property type="nucleotide sequence ID" value="NZ_POTY01000070.1"/>
</dbReference>
<keyword evidence="2" id="KW-1133">Transmembrane helix</keyword>
<dbReference type="OrthoDB" id="3405601at2"/>
<protein>
    <submittedName>
        <fullName evidence="3">Uncharacterized protein</fullName>
    </submittedName>
</protein>
<proteinExistence type="predicted"/>
<feature type="region of interest" description="Disordered" evidence="1">
    <location>
        <begin position="109"/>
        <end position="214"/>
    </location>
</feature>
<reference evidence="3 4" key="1">
    <citation type="submission" date="2018-01" db="EMBL/GenBank/DDBJ databases">
        <title>Draft genome sequence of Jishengella sp. NA12.</title>
        <authorList>
            <person name="Sahin N."/>
            <person name="Ay H."/>
            <person name="Saygin H."/>
        </authorList>
    </citation>
    <scope>NUCLEOTIDE SEQUENCE [LARGE SCALE GENOMIC DNA]</scope>
    <source>
        <strain evidence="3 4">NA12</strain>
    </source>
</reference>
<gene>
    <name evidence="3" type="ORF">C1I95_13450</name>
</gene>
<organism evidence="3 4">
    <name type="scientific">Micromonospora craterilacus</name>
    <dbReference type="NCBI Taxonomy" id="1655439"/>
    <lineage>
        <taxon>Bacteria</taxon>
        <taxon>Bacillati</taxon>
        <taxon>Actinomycetota</taxon>
        <taxon>Actinomycetes</taxon>
        <taxon>Micromonosporales</taxon>
        <taxon>Micromonosporaceae</taxon>
        <taxon>Micromonospora</taxon>
    </lineage>
</organism>
<evidence type="ECO:0000256" key="1">
    <source>
        <dbReference type="SAM" id="MobiDB-lite"/>
    </source>
</evidence>
<evidence type="ECO:0000313" key="3">
    <source>
        <dbReference type="EMBL" id="PZG18483.1"/>
    </source>
</evidence>
<dbReference type="EMBL" id="POTY01000070">
    <property type="protein sequence ID" value="PZG18483.1"/>
    <property type="molecule type" value="Genomic_DNA"/>
</dbReference>
<keyword evidence="2" id="KW-0812">Transmembrane</keyword>
<accession>A0A2W2E7F7</accession>
<sequence length="268" mass="26791">MILRWSGGAGSRTDHDRLLDAARAPQPPAGPPDPTAELLRAAAAPPRPHELAGEQAALAAFRAARQGGTEPKPAPRSRRRRFTAPVVAWIAGIAATATAGAALAAVSLDRPAQPPVPPPAPVTGSPAPATTGGGAEPSGGGTQPTDGLTGRPSGGPTSGEPVPTPAASAPSPTGPGEPDADPTVYLGPGNSSNTEDRSGHCKAYLSKNERQREKALTTPAFNELVVVAGGADQVDGYCQELLTETDPKWLAKHGGPGPEPAGSASPAA</sequence>